<feature type="domain" description="DUF6593" evidence="2">
    <location>
        <begin position="8"/>
        <end position="194"/>
    </location>
</feature>
<reference evidence="3 4" key="1">
    <citation type="submission" date="2024-05" db="EMBL/GenBank/DDBJ databases">
        <title>A draft genome resource for the thread blight pathogen Marasmius tenuissimus strain MS-2.</title>
        <authorList>
            <person name="Yulfo-Soto G.E."/>
            <person name="Baruah I.K."/>
            <person name="Amoako-Attah I."/>
            <person name="Bukari Y."/>
            <person name="Meinhardt L.W."/>
            <person name="Bailey B.A."/>
            <person name="Cohen S.P."/>
        </authorList>
    </citation>
    <scope>NUCLEOTIDE SEQUENCE [LARGE SCALE GENOMIC DNA]</scope>
    <source>
        <strain evidence="3 4">MS-2</strain>
    </source>
</reference>
<evidence type="ECO:0000313" key="3">
    <source>
        <dbReference type="EMBL" id="KAL0064984.1"/>
    </source>
</evidence>
<dbReference type="EMBL" id="JBBXMP010000054">
    <property type="protein sequence ID" value="KAL0064984.1"/>
    <property type="molecule type" value="Genomic_DNA"/>
</dbReference>
<dbReference type="Pfam" id="PF20236">
    <property type="entry name" value="DUF6593"/>
    <property type="match status" value="1"/>
</dbReference>
<dbReference type="Proteomes" id="UP001437256">
    <property type="component" value="Unassembled WGS sequence"/>
</dbReference>
<gene>
    <name evidence="3" type="ORF">AAF712_008110</name>
</gene>
<evidence type="ECO:0000313" key="4">
    <source>
        <dbReference type="Proteomes" id="UP001437256"/>
    </source>
</evidence>
<evidence type="ECO:0000256" key="1">
    <source>
        <dbReference type="SAM" id="MobiDB-lite"/>
    </source>
</evidence>
<proteinExistence type="predicted"/>
<name>A0ABR2ZV05_9AGAR</name>
<accession>A0ABR2ZV05</accession>
<keyword evidence="4" id="KW-1185">Reference proteome</keyword>
<comment type="caution">
    <text evidence="3">The sequence shown here is derived from an EMBL/GenBank/DDBJ whole genome shotgun (WGS) entry which is preliminary data.</text>
</comment>
<feature type="compositionally biased region" description="Basic and acidic residues" evidence="1">
    <location>
        <begin position="273"/>
        <end position="283"/>
    </location>
</feature>
<dbReference type="InterPro" id="IPR046528">
    <property type="entry name" value="DUF6593"/>
</dbReference>
<protein>
    <recommendedName>
        <fullName evidence="2">DUF6593 domain-containing protein</fullName>
    </recommendedName>
</protein>
<feature type="region of interest" description="Disordered" evidence="1">
    <location>
        <begin position="242"/>
        <end position="283"/>
    </location>
</feature>
<sequence length="283" mass="31218">MKLTTSRDSLNSTYTDEAGRVIYKVRTIPQRHSAGAGSMKMETKVSKILPDGIPRRQEGSGNVDRFAHLARIEWTSGSNHGKGHSIATIYRAGEEIQTDSFFSKEAWMGRHLRTCVFIDEEGDEYTWSSSGPWKGRISLRDENNVKLAGFHLENGPGRGILRRKRPVLEISTAGEGMADTILISFLYIEKVQRERWNQSNIITMSDIANVASASGILQGLSPLNDDTVALFQNFQGLNVTATSDPRQGSAPGPVFTNPFENNAPVPTDAPPRAQRDRFTPAGL</sequence>
<organism evidence="3 4">
    <name type="scientific">Marasmius tenuissimus</name>
    <dbReference type="NCBI Taxonomy" id="585030"/>
    <lineage>
        <taxon>Eukaryota</taxon>
        <taxon>Fungi</taxon>
        <taxon>Dikarya</taxon>
        <taxon>Basidiomycota</taxon>
        <taxon>Agaricomycotina</taxon>
        <taxon>Agaricomycetes</taxon>
        <taxon>Agaricomycetidae</taxon>
        <taxon>Agaricales</taxon>
        <taxon>Marasmiineae</taxon>
        <taxon>Marasmiaceae</taxon>
        <taxon>Marasmius</taxon>
    </lineage>
</organism>
<evidence type="ECO:0000259" key="2">
    <source>
        <dbReference type="Pfam" id="PF20236"/>
    </source>
</evidence>